<comment type="cofactor">
    <cofactor evidence="3">
        <name>FAD</name>
        <dbReference type="ChEBI" id="CHEBI:57692"/>
    </cofactor>
    <text evidence="3">Binds 1 FAD per subunit.</text>
</comment>
<dbReference type="GO" id="GO:0003904">
    <property type="term" value="F:deoxyribodipyrimidine photo-lyase activity"/>
    <property type="evidence" value="ECO:0007669"/>
    <property type="project" value="TreeGrafter"/>
</dbReference>
<dbReference type="InterPro" id="IPR036134">
    <property type="entry name" value="Crypto/Photolyase_FAD-like_sf"/>
</dbReference>
<keyword evidence="2 3" id="KW-0274">FAD</keyword>
<dbReference type="PANTHER" id="PTHR11455">
    <property type="entry name" value="CRYPTOCHROME"/>
    <property type="match status" value="1"/>
</dbReference>
<comment type="caution">
    <text evidence="6">The sequence shown here is derived from an EMBL/GenBank/DDBJ whole genome shotgun (WGS) entry which is preliminary data.</text>
</comment>
<organism evidence="6 7">
    <name type="scientific">Thiomonas arsenitoxydans (strain DSM 22701 / CIP 110005 / 3As)</name>
    <dbReference type="NCBI Taxonomy" id="426114"/>
    <lineage>
        <taxon>Bacteria</taxon>
        <taxon>Pseudomonadati</taxon>
        <taxon>Pseudomonadota</taxon>
        <taxon>Betaproteobacteria</taxon>
        <taxon>Burkholderiales</taxon>
        <taxon>Thiomonas</taxon>
    </lineage>
</organism>
<protein>
    <submittedName>
        <fullName evidence="6">Deoxyribodipyrimidine photolyase</fullName>
    </submittedName>
</protein>
<dbReference type="AlphaFoldDB" id="A0A8I1MVJ5"/>
<dbReference type="EMBL" id="JAFKMR010000010">
    <property type="protein sequence ID" value="MBN8743164.1"/>
    <property type="molecule type" value="Genomic_DNA"/>
</dbReference>
<dbReference type="InterPro" id="IPR005101">
    <property type="entry name" value="Cryptochr/Photolyase_FAD-bd"/>
</dbReference>
<dbReference type="GO" id="GO:0003677">
    <property type="term" value="F:DNA binding"/>
    <property type="evidence" value="ECO:0007669"/>
    <property type="project" value="TreeGrafter"/>
</dbReference>
<reference evidence="6" key="1">
    <citation type="submission" date="2021-02" db="EMBL/GenBank/DDBJ databases">
        <title>Thiocyanate and organic carbon inputs drive convergent selection for specific autotrophic Afipia and Thiobacillus strains within complex microbiomes.</title>
        <authorList>
            <person name="Huddy R.J."/>
            <person name="Sachdeva R."/>
            <person name="Kadzinga F."/>
            <person name="Kantor R.S."/>
            <person name="Harrison S.T.L."/>
            <person name="Banfield J.F."/>
        </authorList>
    </citation>
    <scope>NUCLEOTIDE SEQUENCE</scope>
    <source>
        <strain evidence="6">SCN18_13_7_16_R3_B_64_19</strain>
    </source>
</reference>
<dbReference type="Gene3D" id="1.25.40.80">
    <property type="match status" value="1"/>
</dbReference>
<dbReference type="RefSeq" id="WP_276727558.1">
    <property type="nucleotide sequence ID" value="NZ_JAFKMR010000010.1"/>
</dbReference>
<keyword evidence="4" id="KW-0157">Chromophore</keyword>
<proteinExistence type="inferred from homology"/>
<feature type="domain" description="Cryptochrome/DNA photolyase FAD-binding" evidence="5">
    <location>
        <begin position="75"/>
        <end position="202"/>
    </location>
</feature>
<feature type="binding site" evidence="3">
    <location>
        <begin position="173"/>
        <end position="175"/>
    </location>
    <ligand>
        <name>FAD</name>
        <dbReference type="ChEBI" id="CHEBI:57692"/>
    </ligand>
</feature>
<dbReference type="Proteomes" id="UP000664800">
    <property type="component" value="Unassembled WGS sequence"/>
</dbReference>
<evidence type="ECO:0000313" key="6">
    <source>
        <dbReference type="EMBL" id="MBN8743164.1"/>
    </source>
</evidence>
<keyword evidence="1 3" id="KW-0285">Flavoprotein</keyword>
<evidence type="ECO:0000256" key="4">
    <source>
        <dbReference type="RuleBase" id="RU004182"/>
    </source>
</evidence>
<evidence type="ECO:0000313" key="7">
    <source>
        <dbReference type="Proteomes" id="UP000664800"/>
    </source>
</evidence>
<accession>A0A8I1MVJ5</accession>
<feature type="binding site" evidence="3">
    <location>
        <begin position="77"/>
        <end position="84"/>
    </location>
    <ligand>
        <name>FAD</name>
        <dbReference type="ChEBI" id="CHEBI:57692"/>
    </ligand>
</feature>
<gene>
    <name evidence="6" type="ORF">J0I24_02545</name>
</gene>
<evidence type="ECO:0000256" key="1">
    <source>
        <dbReference type="ARBA" id="ARBA00022630"/>
    </source>
</evidence>
<dbReference type="Pfam" id="PF03441">
    <property type="entry name" value="FAD_binding_7"/>
    <property type="match status" value="1"/>
</dbReference>
<dbReference type="PRINTS" id="PR00147">
    <property type="entry name" value="DNAPHOTLYASE"/>
</dbReference>
<name>A0A8I1MVJ5_THIA3</name>
<dbReference type="PANTHER" id="PTHR11455:SF18">
    <property type="entry name" value="SI:CH1073-390K14.1"/>
    <property type="match status" value="1"/>
</dbReference>
<keyword evidence="6" id="KW-0456">Lyase</keyword>
<comment type="similarity">
    <text evidence="4">Belongs to the DNA photolyase family.</text>
</comment>
<dbReference type="GO" id="GO:0005737">
    <property type="term" value="C:cytoplasm"/>
    <property type="evidence" value="ECO:0007669"/>
    <property type="project" value="TreeGrafter"/>
</dbReference>
<dbReference type="Gene3D" id="1.10.579.10">
    <property type="entry name" value="DNA Cyclobutane Dipyrimidine Photolyase, subunit A, domain 3"/>
    <property type="match status" value="1"/>
</dbReference>
<dbReference type="InterPro" id="IPR002081">
    <property type="entry name" value="Cryptochrome/DNA_photolyase_1"/>
</dbReference>
<evidence type="ECO:0000256" key="3">
    <source>
        <dbReference type="PIRSR" id="PIRSR602081-1"/>
    </source>
</evidence>
<evidence type="ECO:0000256" key="2">
    <source>
        <dbReference type="ARBA" id="ARBA00022827"/>
    </source>
</evidence>
<sequence>MTLATEPATLFEPTLAAAQRRLAAVRPADYARSRNHLEGRVTRLSPYLTHGFLGLRDVVQHLSMRHGLGLQDKLLQELGWRAFFQHVWRHEGSGILRSQHPGPLPDRAYAPALPADLREGRTGVSVIDQAVRTLYATGYLHNHARMWLASYTVHLRKVHWRAGADWMFAHLLDGDLVSNHLSWQWVAGTGSSKPYLFNADNVAKYAPAAWHSPGTVIDASYDKLNALALQPQDLGPEPGEFVGVAEPALFSEPPAGGFSQADALAVAARDVWLVHPWALGPVPEGRLPVAVCDAGWHARWPWSAARWQFVTARMQVLTPARWFGTTASLLEALQAARSVQGWHNPHLSAAWSDLALATPPPAFAEPTPRCRSFSAYWSRVQILSASSSIQGDLFHE</sequence>
<dbReference type="GO" id="GO:0043153">
    <property type="term" value="P:entrainment of circadian clock by photoperiod"/>
    <property type="evidence" value="ECO:0007669"/>
    <property type="project" value="TreeGrafter"/>
</dbReference>
<dbReference type="SUPFAM" id="SSF48173">
    <property type="entry name" value="Cryptochrome/photolyase FAD-binding domain"/>
    <property type="match status" value="1"/>
</dbReference>
<dbReference type="GO" id="GO:0071949">
    <property type="term" value="F:FAD binding"/>
    <property type="evidence" value="ECO:0007669"/>
    <property type="project" value="TreeGrafter"/>
</dbReference>
<evidence type="ECO:0000259" key="5">
    <source>
        <dbReference type="Pfam" id="PF03441"/>
    </source>
</evidence>
<feature type="binding site" evidence="3">
    <location>
        <position position="30"/>
    </location>
    <ligand>
        <name>FAD</name>
        <dbReference type="ChEBI" id="CHEBI:57692"/>
    </ligand>
</feature>
<dbReference type="GO" id="GO:0032922">
    <property type="term" value="P:circadian regulation of gene expression"/>
    <property type="evidence" value="ECO:0007669"/>
    <property type="project" value="TreeGrafter"/>
</dbReference>